<feature type="transmembrane region" description="Helical" evidence="1">
    <location>
        <begin position="21"/>
        <end position="45"/>
    </location>
</feature>
<accession>A0A0U1P5L2</accession>
<keyword evidence="1" id="KW-0472">Membrane</keyword>
<keyword evidence="1" id="KW-0812">Transmembrane</keyword>
<feature type="transmembrane region" description="Helical" evidence="1">
    <location>
        <begin position="201"/>
        <end position="225"/>
    </location>
</feature>
<feature type="transmembrane region" description="Helical" evidence="1">
    <location>
        <begin position="120"/>
        <end position="146"/>
    </location>
</feature>
<dbReference type="RefSeq" id="WP_023932510.1">
    <property type="nucleotide sequence ID" value="NZ_DF196819.1"/>
</dbReference>
<feature type="transmembrane region" description="Helical" evidence="1">
    <location>
        <begin position="65"/>
        <end position="88"/>
    </location>
</feature>
<reference evidence="3" key="1">
    <citation type="submission" date="2012-12" db="EMBL/GenBank/DDBJ databases">
        <title>Genome Sequence of Photobacterium leiognathi lrivu.4.1.</title>
        <authorList>
            <person name="Urbanczyk H."/>
            <person name="Ogura Y."/>
            <person name="Hayashi T."/>
            <person name="Dunlap P.V."/>
        </authorList>
    </citation>
    <scope>NUCLEOTIDE SEQUENCE [LARGE SCALE GENOMIC DNA]</scope>
    <source>
        <strain evidence="3">lrivu.4.1</strain>
    </source>
</reference>
<dbReference type="Proteomes" id="UP000030675">
    <property type="component" value="Unassembled WGS sequence"/>
</dbReference>
<evidence type="ECO:0000313" key="3">
    <source>
        <dbReference type="Proteomes" id="UP000030675"/>
    </source>
</evidence>
<name>A0A0U1P5L2_PHOLE</name>
<sequence>MSQIRTLLAKELLEHKIVTRLPLFLAIFAIINISLIISNTGNFSFNIQSSGLESWTPTLAGSETFAGVIGLINFLIAGLVTLISFFTYTARTLAKERKEGSLAFWHSMPVTDNKAIAMKLVFALVVIPVISSFLLLFSDLTVWIVGEWFVPQSLLTEYSVNGMAIVLHYGEFISTMAAMSLALLPVACIILFFSQFNDHPLITIFVIIILIKIMGSFVFNSTVIGDWISQVNNLSINILLSKTPWLTLLNIGVPTLIGLFIVTVGFFVLTVRYRSGKG</sequence>
<dbReference type="HOGENOM" id="CLU_959588_0_0_6"/>
<organism evidence="2 3">
    <name type="scientific">Photobacterium leiognathi lrivu.4.1</name>
    <dbReference type="NCBI Taxonomy" id="1248232"/>
    <lineage>
        <taxon>Bacteria</taxon>
        <taxon>Pseudomonadati</taxon>
        <taxon>Pseudomonadota</taxon>
        <taxon>Gammaproteobacteria</taxon>
        <taxon>Vibrionales</taxon>
        <taxon>Vibrionaceae</taxon>
        <taxon>Photobacterium</taxon>
    </lineage>
</organism>
<dbReference type="AlphaFoldDB" id="A0A0U1P5L2"/>
<evidence type="ECO:0000256" key="1">
    <source>
        <dbReference type="SAM" id="Phobius"/>
    </source>
</evidence>
<dbReference type="eggNOG" id="ENOG50331WV">
    <property type="taxonomic scope" value="Bacteria"/>
</dbReference>
<proteinExistence type="predicted"/>
<dbReference type="EMBL" id="DF196819">
    <property type="protein sequence ID" value="GAD29981.1"/>
    <property type="molecule type" value="Genomic_DNA"/>
</dbReference>
<feature type="transmembrane region" description="Helical" evidence="1">
    <location>
        <begin position="166"/>
        <end position="194"/>
    </location>
</feature>
<feature type="transmembrane region" description="Helical" evidence="1">
    <location>
        <begin position="245"/>
        <end position="269"/>
    </location>
</feature>
<gene>
    <name evidence="2" type="ORF">PLEI_1635</name>
</gene>
<protein>
    <submittedName>
        <fullName evidence="2">Putative ABC transporter</fullName>
    </submittedName>
</protein>
<keyword evidence="1" id="KW-1133">Transmembrane helix</keyword>
<evidence type="ECO:0000313" key="2">
    <source>
        <dbReference type="EMBL" id="GAD29981.1"/>
    </source>
</evidence>